<name>A0A383BBR0_9ZZZZ</name>
<dbReference type="GO" id="GO:0003887">
    <property type="term" value="F:DNA-directed DNA polymerase activity"/>
    <property type="evidence" value="ECO:0007669"/>
    <property type="project" value="InterPro"/>
</dbReference>
<evidence type="ECO:0000256" key="1">
    <source>
        <dbReference type="ARBA" id="ARBA00006360"/>
    </source>
</evidence>
<evidence type="ECO:0000259" key="7">
    <source>
        <dbReference type="Pfam" id="PF12169"/>
    </source>
</evidence>
<dbReference type="Gene3D" id="1.10.8.60">
    <property type="match status" value="1"/>
</dbReference>
<dbReference type="AlphaFoldDB" id="A0A383BBR0"/>
<dbReference type="SUPFAM" id="SSF48019">
    <property type="entry name" value="post-AAA+ oligomerization domain-like"/>
    <property type="match status" value="1"/>
</dbReference>
<feature type="non-terminal residue" evidence="9">
    <location>
        <position position="247"/>
    </location>
</feature>
<dbReference type="InterPro" id="IPR045085">
    <property type="entry name" value="HLD_clamp_pol_III_gamma_tau"/>
</dbReference>
<dbReference type="Pfam" id="PF12169">
    <property type="entry name" value="DNA_pol3_gamma3"/>
    <property type="match status" value="1"/>
</dbReference>
<feature type="domain" description="DNA polymerase III gamma subunit" evidence="7">
    <location>
        <begin position="59"/>
        <end position="195"/>
    </location>
</feature>
<protein>
    <submittedName>
        <fullName evidence="9">Uncharacterized protein</fullName>
    </submittedName>
</protein>
<comment type="similarity">
    <text evidence="1">Belongs to the DnaX/STICHEL family.</text>
</comment>
<keyword evidence="3" id="KW-0547">Nucleotide-binding</keyword>
<dbReference type="GO" id="GO:0006260">
    <property type="term" value="P:DNA replication"/>
    <property type="evidence" value="ECO:0007669"/>
    <property type="project" value="InterPro"/>
</dbReference>
<evidence type="ECO:0000256" key="2">
    <source>
        <dbReference type="ARBA" id="ARBA00022723"/>
    </source>
</evidence>
<feature type="region of interest" description="Disordered" evidence="6">
    <location>
        <begin position="218"/>
        <end position="247"/>
    </location>
</feature>
<dbReference type="EMBL" id="UINC01199035">
    <property type="protein sequence ID" value="SVE17271.1"/>
    <property type="molecule type" value="Genomic_DNA"/>
</dbReference>
<feature type="domain" description="DNA polymerase III subunit gamma/tau helical lid" evidence="8">
    <location>
        <begin position="6"/>
        <end position="52"/>
    </location>
</feature>
<evidence type="ECO:0000313" key="9">
    <source>
        <dbReference type="EMBL" id="SVE17271.1"/>
    </source>
</evidence>
<keyword evidence="2" id="KW-0479">Metal-binding</keyword>
<dbReference type="FunFam" id="1.10.8.60:FF:000013">
    <property type="entry name" value="DNA polymerase III subunit gamma/tau"/>
    <property type="match status" value="1"/>
</dbReference>
<organism evidence="9">
    <name type="scientific">marine metagenome</name>
    <dbReference type="NCBI Taxonomy" id="408172"/>
    <lineage>
        <taxon>unclassified sequences</taxon>
        <taxon>metagenomes</taxon>
        <taxon>ecological metagenomes</taxon>
    </lineage>
</organism>
<keyword evidence="4" id="KW-0862">Zinc</keyword>
<dbReference type="CDD" id="cd18137">
    <property type="entry name" value="HLD_clamp_pol_III_gamma_tau"/>
    <property type="match status" value="1"/>
</dbReference>
<proteinExistence type="inferred from homology"/>
<dbReference type="InterPro" id="IPR008921">
    <property type="entry name" value="DNA_pol3_clamp-load_cplx_C"/>
</dbReference>
<keyword evidence="5" id="KW-0067">ATP-binding</keyword>
<dbReference type="GO" id="GO:0003677">
    <property type="term" value="F:DNA binding"/>
    <property type="evidence" value="ECO:0007669"/>
    <property type="project" value="InterPro"/>
</dbReference>
<reference evidence="9" key="1">
    <citation type="submission" date="2018-05" db="EMBL/GenBank/DDBJ databases">
        <authorList>
            <person name="Lanie J.A."/>
            <person name="Ng W.-L."/>
            <person name="Kazmierczak K.M."/>
            <person name="Andrzejewski T.M."/>
            <person name="Davidsen T.M."/>
            <person name="Wayne K.J."/>
            <person name="Tettelin H."/>
            <person name="Glass J.I."/>
            <person name="Rusch D."/>
            <person name="Podicherti R."/>
            <person name="Tsui H.-C.T."/>
            <person name="Winkler M.E."/>
        </authorList>
    </citation>
    <scope>NUCLEOTIDE SEQUENCE</scope>
</reference>
<dbReference type="GO" id="GO:0046872">
    <property type="term" value="F:metal ion binding"/>
    <property type="evidence" value="ECO:0007669"/>
    <property type="project" value="UniProtKB-KW"/>
</dbReference>
<sequence length="247" mass="28176">MSSKIILEKMVEILQSESIQADKESLQAIAVKSTGSMRDALSTLEQVIAYSEDKIRYKNTVKVLGLIPVEIYFRIMKYLNKKDTNSMVNELKEIQTSGTPPSDFINGLDEHIRNLLIASQKGGINLLEVNEELKNQYQTETKDWDIRDLLRISDILEDLSVQLKQATQPDILIEMAFFKLLEMDSSLHLDELIQRINSSDLSGNQKKINTEIVKEKTNTAKPTYEVEEPEKTETSSNIKVKHEISET</sequence>
<dbReference type="InterPro" id="IPR022754">
    <property type="entry name" value="DNA_pol_III_gamma-3"/>
</dbReference>
<gene>
    <name evidence="9" type="ORF">METZ01_LOCUS470125</name>
</gene>
<evidence type="ECO:0000256" key="3">
    <source>
        <dbReference type="ARBA" id="ARBA00022741"/>
    </source>
</evidence>
<evidence type="ECO:0000259" key="8">
    <source>
        <dbReference type="Pfam" id="PF22608"/>
    </source>
</evidence>
<dbReference type="Pfam" id="PF22608">
    <property type="entry name" value="DNAX_ATPase_lid"/>
    <property type="match status" value="1"/>
</dbReference>
<dbReference type="GO" id="GO:0005524">
    <property type="term" value="F:ATP binding"/>
    <property type="evidence" value="ECO:0007669"/>
    <property type="project" value="UniProtKB-KW"/>
</dbReference>
<evidence type="ECO:0000256" key="6">
    <source>
        <dbReference type="SAM" id="MobiDB-lite"/>
    </source>
</evidence>
<dbReference type="Gene3D" id="1.20.272.10">
    <property type="match status" value="1"/>
</dbReference>
<evidence type="ECO:0000256" key="5">
    <source>
        <dbReference type="ARBA" id="ARBA00022840"/>
    </source>
</evidence>
<evidence type="ECO:0000256" key="4">
    <source>
        <dbReference type="ARBA" id="ARBA00022833"/>
    </source>
</evidence>
<accession>A0A383BBR0</accession>